<accession>A0AA87ZRT3</accession>
<evidence type="ECO:0000313" key="3">
    <source>
        <dbReference type="Proteomes" id="UP001187192"/>
    </source>
</evidence>
<gene>
    <name evidence="2" type="ORF">TIFTF001_007759</name>
</gene>
<protein>
    <submittedName>
        <fullName evidence="2">Uncharacterized protein</fullName>
    </submittedName>
</protein>
<dbReference type="Proteomes" id="UP001187192">
    <property type="component" value="Unassembled WGS sequence"/>
</dbReference>
<keyword evidence="3" id="KW-1185">Reference proteome</keyword>
<evidence type="ECO:0000256" key="1">
    <source>
        <dbReference type="SAM" id="MobiDB-lite"/>
    </source>
</evidence>
<feature type="region of interest" description="Disordered" evidence="1">
    <location>
        <begin position="14"/>
        <end position="49"/>
    </location>
</feature>
<sequence length="121" mass="13353">MVLLLASASADSKGPRAHIEYSSGPRSVVRSGVASPESDQHARGPQRGGAVHRRWWSFNLVPGEGFLTGLIWSDRLYTAIGPFSLTLKMNLHVLAQPVHCEMVGFRRRINCTINNVVPRFS</sequence>
<comment type="caution">
    <text evidence="2">The sequence shown here is derived from an EMBL/GenBank/DDBJ whole genome shotgun (WGS) entry which is preliminary data.</text>
</comment>
<feature type="compositionally biased region" description="Low complexity" evidence="1">
    <location>
        <begin position="22"/>
        <end position="36"/>
    </location>
</feature>
<organism evidence="2 3">
    <name type="scientific">Ficus carica</name>
    <name type="common">Common fig</name>
    <dbReference type="NCBI Taxonomy" id="3494"/>
    <lineage>
        <taxon>Eukaryota</taxon>
        <taxon>Viridiplantae</taxon>
        <taxon>Streptophyta</taxon>
        <taxon>Embryophyta</taxon>
        <taxon>Tracheophyta</taxon>
        <taxon>Spermatophyta</taxon>
        <taxon>Magnoliopsida</taxon>
        <taxon>eudicotyledons</taxon>
        <taxon>Gunneridae</taxon>
        <taxon>Pentapetalae</taxon>
        <taxon>rosids</taxon>
        <taxon>fabids</taxon>
        <taxon>Rosales</taxon>
        <taxon>Moraceae</taxon>
        <taxon>Ficeae</taxon>
        <taxon>Ficus</taxon>
    </lineage>
</organism>
<proteinExistence type="predicted"/>
<name>A0AA87ZRT3_FICCA</name>
<dbReference type="AlphaFoldDB" id="A0AA87ZRT3"/>
<reference evidence="2" key="1">
    <citation type="submission" date="2023-07" db="EMBL/GenBank/DDBJ databases">
        <title>draft genome sequence of fig (Ficus carica).</title>
        <authorList>
            <person name="Takahashi T."/>
            <person name="Nishimura K."/>
        </authorList>
    </citation>
    <scope>NUCLEOTIDE SEQUENCE</scope>
</reference>
<evidence type="ECO:0000313" key="2">
    <source>
        <dbReference type="EMBL" id="GMN38524.1"/>
    </source>
</evidence>
<dbReference type="EMBL" id="BTGU01000008">
    <property type="protein sequence ID" value="GMN38524.1"/>
    <property type="molecule type" value="Genomic_DNA"/>
</dbReference>